<proteinExistence type="inferred from homology"/>
<dbReference type="InterPro" id="IPR006442">
    <property type="entry name" value="Antitoxin_Phd/YefM"/>
</dbReference>
<dbReference type="KEGG" id="phm:PSMK_25880"/>
<sequence>MTFANIHNAKTHLSKLVAAAEAGEDVVIARAGKPVVRMIPFEKPDTGFDFRVPDQFTGEIWMSDDFDDPVDFGTNDDPEDLAER</sequence>
<name>I0IHK9_PHYMF</name>
<evidence type="ECO:0000313" key="4">
    <source>
        <dbReference type="EMBL" id="BAM04747.1"/>
    </source>
</evidence>
<dbReference type="RefSeq" id="WP_014437960.1">
    <property type="nucleotide sequence ID" value="NC_017080.1"/>
</dbReference>
<dbReference type="InterPro" id="IPR036165">
    <property type="entry name" value="YefM-like_sf"/>
</dbReference>
<dbReference type="eggNOG" id="COG4118">
    <property type="taxonomic scope" value="Bacteria"/>
</dbReference>
<dbReference type="Gene3D" id="3.40.1620.10">
    <property type="entry name" value="YefM-like domain"/>
    <property type="match status" value="1"/>
</dbReference>
<protein>
    <recommendedName>
        <fullName evidence="2">Antitoxin</fullName>
    </recommendedName>
</protein>
<reference evidence="4 5" key="1">
    <citation type="submission" date="2012-02" db="EMBL/GenBank/DDBJ databases">
        <title>Complete genome sequence of Phycisphaera mikurensis NBRC 102666.</title>
        <authorList>
            <person name="Ankai A."/>
            <person name="Hosoyama A."/>
            <person name="Terui Y."/>
            <person name="Sekine M."/>
            <person name="Fukai R."/>
            <person name="Kato Y."/>
            <person name="Nakamura S."/>
            <person name="Yamada-Narita S."/>
            <person name="Kawakoshi A."/>
            <person name="Fukunaga Y."/>
            <person name="Yamazaki S."/>
            <person name="Fujita N."/>
        </authorList>
    </citation>
    <scope>NUCLEOTIDE SEQUENCE [LARGE SCALE GENOMIC DNA]</scope>
    <source>
        <strain evidence="5">NBRC 102666 / KCTC 22515 / FYK2301M01</strain>
    </source>
</reference>
<gene>
    <name evidence="4" type="ordered locus">PSMK_25880</name>
</gene>
<dbReference type="SUPFAM" id="SSF143120">
    <property type="entry name" value="YefM-like"/>
    <property type="match status" value="1"/>
</dbReference>
<dbReference type="EMBL" id="AP012338">
    <property type="protein sequence ID" value="BAM04747.1"/>
    <property type="molecule type" value="Genomic_DNA"/>
</dbReference>
<dbReference type="Pfam" id="PF02604">
    <property type="entry name" value="PhdYeFM_antitox"/>
    <property type="match status" value="1"/>
</dbReference>
<dbReference type="Proteomes" id="UP000007881">
    <property type="component" value="Chromosome"/>
</dbReference>
<evidence type="ECO:0000256" key="1">
    <source>
        <dbReference type="ARBA" id="ARBA00009981"/>
    </source>
</evidence>
<dbReference type="STRING" id="1142394.PSMK_25880"/>
<dbReference type="AlphaFoldDB" id="I0IHK9"/>
<keyword evidence="5" id="KW-1185">Reference proteome</keyword>
<dbReference type="OrthoDB" id="9800503at2"/>
<evidence type="ECO:0000256" key="3">
    <source>
        <dbReference type="SAM" id="MobiDB-lite"/>
    </source>
</evidence>
<dbReference type="InterPro" id="IPR051416">
    <property type="entry name" value="phD-YefM_TA_antitoxins"/>
</dbReference>
<evidence type="ECO:0000313" key="5">
    <source>
        <dbReference type="Proteomes" id="UP000007881"/>
    </source>
</evidence>
<dbReference type="PANTHER" id="PTHR35377:SF4">
    <property type="entry name" value="PREVENT-HOST-DEATH FAMILY PROTEIN"/>
    <property type="match status" value="1"/>
</dbReference>
<feature type="region of interest" description="Disordered" evidence="3">
    <location>
        <begin position="65"/>
        <end position="84"/>
    </location>
</feature>
<dbReference type="NCBIfam" id="TIGR01552">
    <property type="entry name" value="phd_fam"/>
    <property type="match status" value="1"/>
</dbReference>
<accession>I0IHK9</accession>
<organism evidence="4 5">
    <name type="scientific">Phycisphaera mikurensis (strain NBRC 102666 / KCTC 22515 / FYK2301M01)</name>
    <dbReference type="NCBI Taxonomy" id="1142394"/>
    <lineage>
        <taxon>Bacteria</taxon>
        <taxon>Pseudomonadati</taxon>
        <taxon>Planctomycetota</taxon>
        <taxon>Phycisphaerae</taxon>
        <taxon>Phycisphaerales</taxon>
        <taxon>Phycisphaeraceae</taxon>
        <taxon>Phycisphaera</taxon>
    </lineage>
</organism>
<dbReference type="HOGENOM" id="CLU_163140_3_1_0"/>
<comment type="function">
    <text evidence="2">Antitoxin component of a type II toxin-antitoxin (TA) system.</text>
</comment>
<comment type="similarity">
    <text evidence="1 2">Belongs to the phD/YefM antitoxin family.</text>
</comment>
<evidence type="ECO:0000256" key="2">
    <source>
        <dbReference type="RuleBase" id="RU362080"/>
    </source>
</evidence>
<dbReference type="PANTHER" id="PTHR35377">
    <property type="entry name" value="ANTITOXIN VAPB49-RELATED-RELATED"/>
    <property type="match status" value="1"/>
</dbReference>